<keyword evidence="6" id="KW-0769">Symport</keyword>
<keyword evidence="5 11" id="KW-0812">Transmembrane</keyword>
<name>A0A4Q4Z3F8_9ACTN</name>
<accession>A0A4Q4Z3F8</accession>
<dbReference type="Pfam" id="PF07690">
    <property type="entry name" value="MFS_1"/>
    <property type="match status" value="1"/>
</dbReference>
<evidence type="ECO:0000256" key="8">
    <source>
        <dbReference type="ARBA" id="ARBA00023136"/>
    </source>
</evidence>
<comment type="subcellular location">
    <subcellularLocation>
        <location evidence="1">Cell membrane</location>
        <topology evidence="1">Multi-pass membrane protein</topology>
    </subcellularLocation>
</comment>
<dbReference type="FunFam" id="1.20.1250.20:FF:000001">
    <property type="entry name" value="Dicarboxylate MFS transporter"/>
    <property type="match status" value="1"/>
</dbReference>
<evidence type="ECO:0000313" key="14">
    <source>
        <dbReference type="Proteomes" id="UP000295198"/>
    </source>
</evidence>
<dbReference type="OrthoDB" id="3768022at2"/>
<evidence type="ECO:0000256" key="7">
    <source>
        <dbReference type="ARBA" id="ARBA00022989"/>
    </source>
</evidence>
<dbReference type="InterPro" id="IPR005829">
    <property type="entry name" value="Sugar_transporter_CS"/>
</dbReference>
<dbReference type="PANTHER" id="PTHR43045:SF1">
    <property type="entry name" value="SHIKIMATE TRANSPORTER"/>
    <property type="match status" value="1"/>
</dbReference>
<feature type="transmembrane region" description="Helical" evidence="11">
    <location>
        <begin position="401"/>
        <end position="422"/>
    </location>
</feature>
<organism evidence="13 14">
    <name type="scientific">Nocardioides guangzhouensis</name>
    <dbReference type="NCBI Taxonomy" id="2497878"/>
    <lineage>
        <taxon>Bacteria</taxon>
        <taxon>Bacillati</taxon>
        <taxon>Actinomycetota</taxon>
        <taxon>Actinomycetes</taxon>
        <taxon>Propionibacteriales</taxon>
        <taxon>Nocardioidaceae</taxon>
        <taxon>Nocardioides</taxon>
    </lineage>
</organism>
<feature type="transmembrane region" description="Helical" evidence="11">
    <location>
        <begin position="307"/>
        <end position="327"/>
    </location>
</feature>
<evidence type="ECO:0000259" key="12">
    <source>
        <dbReference type="PROSITE" id="PS50850"/>
    </source>
</evidence>
<dbReference type="CDD" id="cd17369">
    <property type="entry name" value="MFS_ShiA_like"/>
    <property type="match status" value="1"/>
</dbReference>
<evidence type="ECO:0000256" key="10">
    <source>
        <dbReference type="ARBA" id="ARBA00039918"/>
    </source>
</evidence>
<feature type="transmembrane region" description="Helical" evidence="11">
    <location>
        <begin position="257"/>
        <end position="275"/>
    </location>
</feature>
<keyword evidence="3" id="KW-0813">Transport</keyword>
<dbReference type="PROSITE" id="PS50850">
    <property type="entry name" value="MFS"/>
    <property type="match status" value="1"/>
</dbReference>
<gene>
    <name evidence="13" type="ORF">EKO23_23540</name>
</gene>
<dbReference type="Proteomes" id="UP000295198">
    <property type="component" value="Unassembled WGS sequence"/>
</dbReference>
<dbReference type="PANTHER" id="PTHR43045">
    <property type="entry name" value="SHIKIMATE TRANSPORTER"/>
    <property type="match status" value="1"/>
</dbReference>
<dbReference type="InterPro" id="IPR036259">
    <property type="entry name" value="MFS_trans_sf"/>
</dbReference>
<evidence type="ECO:0000256" key="11">
    <source>
        <dbReference type="SAM" id="Phobius"/>
    </source>
</evidence>
<feature type="domain" description="Major facilitator superfamily (MFS) profile" evidence="12">
    <location>
        <begin position="17"/>
        <end position="427"/>
    </location>
</feature>
<comment type="similarity">
    <text evidence="2">Belongs to the major facilitator superfamily. Metabolite:H+ Symporter (MHS) family (TC 2.A.1.6) family.</text>
</comment>
<feature type="transmembrane region" description="Helical" evidence="11">
    <location>
        <begin position="374"/>
        <end position="395"/>
    </location>
</feature>
<evidence type="ECO:0000256" key="1">
    <source>
        <dbReference type="ARBA" id="ARBA00004651"/>
    </source>
</evidence>
<dbReference type="AlphaFoldDB" id="A0A4Q4Z3F8"/>
<evidence type="ECO:0000256" key="9">
    <source>
        <dbReference type="ARBA" id="ARBA00037295"/>
    </source>
</evidence>
<dbReference type="EMBL" id="SDKM01000066">
    <property type="protein sequence ID" value="RYP81486.1"/>
    <property type="molecule type" value="Genomic_DNA"/>
</dbReference>
<feature type="transmembrane region" description="Helical" evidence="11">
    <location>
        <begin position="90"/>
        <end position="114"/>
    </location>
</feature>
<feature type="transmembrane region" description="Helical" evidence="11">
    <location>
        <begin position="58"/>
        <end position="78"/>
    </location>
</feature>
<dbReference type="InterPro" id="IPR020846">
    <property type="entry name" value="MFS_dom"/>
</dbReference>
<protein>
    <recommendedName>
        <fullName evidence="10">Putative proline/betaine transporter</fullName>
    </recommendedName>
</protein>
<evidence type="ECO:0000256" key="3">
    <source>
        <dbReference type="ARBA" id="ARBA00022448"/>
    </source>
</evidence>
<dbReference type="Gene3D" id="1.20.1250.20">
    <property type="entry name" value="MFS general substrate transporter like domains"/>
    <property type="match status" value="1"/>
</dbReference>
<keyword evidence="4" id="KW-1003">Cell membrane</keyword>
<dbReference type="SUPFAM" id="SSF103473">
    <property type="entry name" value="MFS general substrate transporter"/>
    <property type="match status" value="1"/>
</dbReference>
<keyword evidence="14" id="KW-1185">Reference proteome</keyword>
<dbReference type="RefSeq" id="WP_134720927.1">
    <property type="nucleotide sequence ID" value="NZ_SDKM01000066.1"/>
</dbReference>
<evidence type="ECO:0000256" key="2">
    <source>
        <dbReference type="ARBA" id="ARBA00008240"/>
    </source>
</evidence>
<dbReference type="GO" id="GO:0005886">
    <property type="term" value="C:plasma membrane"/>
    <property type="evidence" value="ECO:0007669"/>
    <property type="project" value="UniProtKB-SubCell"/>
</dbReference>
<comment type="caution">
    <text evidence="13">The sequence shown here is derived from an EMBL/GenBank/DDBJ whole genome shotgun (WGS) entry which is preliminary data.</text>
</comment>
<sequence>MSKAVVVDGREVPIRRVAAASLIGSVVEWYDFFLYGTMAGLVFATEFFPSKDPVTGELLAFATFAAGFITRPLGGVIFGHLGDRLGRKPMLVVTMMIMGLATFAMGLLPTYASIGIAAPILLVTLRMLQGIGLGGEWGGAVLLCVEHAPEGRRGWFSSWPQLGVPIGLLLSTASVRFLDSLGNDALVEWAWRLPFLFSIVLVAIGLFIRLRITEPEAFREVVVNDDRAKLPAFEALVKHPKATLLGMGARISESVTFNVYNAFLVAYVATLALAPTVILDALLVAAVVGFFVILGSARLSDRVGRRPVFAAGATLAFVSAFPVFWLVDTAEPWLVTVAVVVGWGLAACTMFGPEGALFAELFPTRVRYSGMSTVYQLGVLPSGAVAPAICTWLVAQASGESWPAAVYVMAMAAVSLVALAFLPETHRRDLRAPEPVAEAVRREELVAR</sequence>
<evidence type="ECO:0000256" key="4">
    <source>
        <dbReference type="ARBA" id="ARBA00022475"/>
    </source>
</evidence>
<comment type="function">
    <text evidence="9">May be a proton symporter involved in the uptake of osmolytes such as proline and glycine betaine.</text>
</comment>
<dbReference type="InterPro" id="IPR011701">
    <property type="entry name" value="MFS"/>
</dbReference>
<dbReference type="GO" id="GO:0015293">
    <property type="term" value="F:symporter activity"/>
    <property type="evidence" value="ECO:0007669"/>
    <property type="project" value="UniProtKB-KW"/>
</dbReference>
<feature type="transmembrane region" description="Helical" evidence="11">
    <location>
        <begin position="333"/>
        <end position="353"/>
    </location>
</feature>
<keyword evidence="8 11" id="KW-0472">Membrane</keyword>
<reference evidence="13 14" key="1">
    <citation type="submission" date="2019-01" db="EMBL/GenBank/DDBJ databases">
        <title>Nocardioides guangzhouensis sp. nov., an actinobacterium isolated from soil.</title>
        <authorList>
            <person name="Fu Y."/>
            <person name="Cai Y."/>
            <person name="Lin Z."/>
            <person name="Chen P."/>
        </authorList>
    </citation>
    <scope>NUCLEOTIDE SEQUENCE [LARGE SCALE GENOMIC DNA]</scope>
    <source>
        <strain evidence="13 14">130</strain>
    </source>
</reference>
<evidence type="ECO:0000313" key="13">
    <source>
        <dbReference type="EMBL" id="RYP81486.1"/>
    </source>
</evidence>
<dbReference type="PROSITE" id="PS00216">
    <property type="entry name" value="SUGAR_TRANSPORT_1"/>
    <property type="match status" value="1"/>
</dbReference>
<keyword evidence="7 11" id="KW-1133">Transmembrane helix</keyword>
<feature type="transmembrane region" description="Helical" evidence="11">
    <location>
        <begin position="281"/>
        <end position="300"/>
    </location>
</feature>
<proteinExistence type="inferred from homology"/>
<evidence type="ECO:0000256" key="5">
    <source>
        <dbReference type="ARBA" id="ARBA00022692"/>
    </source>
</evidence>
<dbReference type="PROSITE" id="PS00217">
    <property type="entry name" value="SUGAR_TRANSPORT_2"/>
    <property type="match status" value="1"/>
</dbReference>
<feature type="transmembrane region" description="Helical" evidence="11">
    <location>
        <begin position="189"/>
        <end position="210"/>
    </location>
</feature>
<evidence type="ECO:0000256" key="6">
    <source>
        <dbReference type="ARBA" id="ARBA00022847"/>
    </source>
</evidence>